<name>A0AAP0REA5_LIQFO</name>
<keyword evidence="6" id="KW-1185">Reference proteome</keyword>
<dbReference type="InterPro" id="IPR011990">
    <property type="entry name" value="TPR-like_helical_dom_sf"/>
</dbReference>
<dbReference type="Proteomes" id="UP001415857">
    <property type="component" value="Unassembled WGS sequence"/>
</dbReference>
<keyword evidence="1 3" id="KW-0802">TPR repeat</keyword>
<evidence type="ECO:0000256" key="4">
    <source>
        <dbReference type="SAM" id="MobiDB-lite"/>
    </source>
</evidence>
<reference evidence="5 6" key="1">
    <citation type="journal article" date="2024" name="Plant J.">
        <title>Genome sequences and population genomics reveal climatic adaptation and genomic divergence between two closely related sweetgum species.</title>
        <authorList>
            <person name="Xu W.Q."/>
            <person name="Ren C.Q."/>
            <person name="Zhang X.Y."/>
            <person name="Comes H.P."/>
            <person name="Liu X.H."/>
            <person name="Li Y.G."/>
            <person name="Kettle C.J."/>
            <person name="Jalonen R."/>
            <person name="Gaisberger H."/>
            <person name="Ma Y.Z."/>
            <person name="Qiu Y.X."/>
        </authorList>
    </citation>
    <scope>NUCLEOTIDE SEQUENCE [LARGE SCALE GENOMIC DNA]</scope>
    <source>
        <strain evidence="5">Hangzhou</strain>
    </source>
</reference>
<dbReference type="SMART" id="SM00028">
    <property type="entry name" value="TPR"/>
    <property type="match status" value="1"/>
</dbReference>
<feature type="repeat" description="TPR" evidence="3">
    <location>
        <begin position="101"/>
        <end position="134"/>
    </location>
</feature>
<feature type="region of interest" description="Disordered" evidence="4">
    <location>
        <begin position="171"/>
        <end position="235"/>
    </location>
</feature>
<dbReference type="PROSITE" id="PS50005">
    <property type="entry name" value="TPR"/>
    <property type="match status" value="1"/>
</dbReference>
<comment type="similarity">
    <text evidence="2">Belongs to the APC3/CDC27 family.</text>
</comment>
<evidence type="ECO:0000256" key="2">
    <source>
        <dbReference type="ARBA" id="ARBA00038210"/>
    </source>
</evidence>
<dbReference type="PANTHER" id="PTHR12558">
    <property type="entry name" value="CELL DIVISION CYCLE 16,23,27"/>
    <property type="match status" value="1"/>
</dbReference>
<organism evidence="5 6">
    <name type="scientific">Liquidambar formosana</name>
    <name type="common">Formosan gum</name>
    <dbReference type="NCBI Taxonomy" id="63359"/>
    <lineage>
        <taxon>Eukaryota</taxon>
        <taxon>Viridiplantae</taxon>
        <taxon>Streptophyta</taxon>
        <taxon>Embryophyta</taxon>
        <taxon>Tracheophyta</taxon>
        <taxon>Spermatophyta</taxon>
        <taxon>Magnoliopsida</taxon>
        <taxon>eudicotyledons</taxon>
        <taxon>Gunneridae</taxon>
        <taxon>Pentapetalae</taxon>
        <taxon>Saxifragales</taxon>
        <taxon>Altingiaceae</taxon>
        <taxon>Liquidambar</taxon>
    </lineage>
</organism>
<dbReference type="GO" id="GO:0051301">
    <property type="term" value="P:cell division"/>
    <property type="evidence" value="ECO:0007669"/>
    <property type="project" value="TreeGrafter"/>
</dbReference>
<dbReference type="PANTHER" id="PTHR12558:SF13">
    <property type="entry name" value="CELL DIVISION CYCLE PROTEIN 27 HOMOLOG"/>
    <property type="match status" value="1"/>
</dbReference>
<dbReference type="GO" id="GO:0007091">
    <property type="term" value="P:metaphase/anaphase transition of mitotic cell cycle"/>
    <property type="evidence" value="ECO:0007669"/>
    <property type="project" value="TreeGrafter"/>
</dbReference>
<evidence type="ECO:0000313" key="6">
    <source>
        <dbReference type="Proteomes" id="UP001415857"/>
    </source>
</evidence>
<dbReference type="Gene3D" id="1.25.40.10">
    <property type="entry name" value="Tetratricopeptide repeat domain"/>
    <property type="match status" value="1"/>
</dbReference>
<comment type="caution">
    <text evidence="5">The sequence shown here is derived from an EMBL/GenBank/DDBJ whole genome shotgun (WGS) entry which is preliminary data.</text>
</comment>
<dbReference type="GO" id="GO:0031145">
    <property type="term" value="P:anaphase-promoting complex-dependent catabolic process"/>
    <property type="evidence" value="ECO:0007669"/>
    <property type="project" value="TreeGrafter"/>
</dbReference>
<gene>
    <name evidence="5" type="ORF">L1049_022311</name>
</gene>
<dbReference type="GO" id="GO:0016567">
    <property type="term" value="P:protein ubiquitination"/>
    <property type="evidence" value="ECO:0007669"/>
    <property type="project" value="TreeGrafter"/>
</dbReference>
<evidence type="ECO:0000256" key="1">
    <source>
        <dbReference type="ARBA" id="ARBA00022803"/>
    </source>
</evidence>
<feature type="compositionally biased region" description="Polar residues" evidence="4">
    <location>
        <begin position="218"/>
        <end position="235"/>
    </location>
</feature>
<sequence length="235" mass="26094">MEAILVDCVHNSLRHFMNRNAIFMCERLCAEFPTEMNLQLLAGCYLHNNQAYSAYHILKGTQMAQSRYLFAISCFQMDLLNEAEAALCPTNEPSAEVPNGAAGHYLLGLIYRYTDRRKSAVHHFKQALSIDPLLWAAYEELCVLGAAEEATAVFGEAAALCIQKQHLHHGSASQNLQTSSEERDVVPSRNFGSEDVSPRQLKHMQGNNLRDIPGSYNGPVTSGGATRSASEWRSF</sequence>
<dbReference type="AlphaFoldDB" id="A0AAP0REA5"/>
<dbReference type="GO" id="GO:0005680">
    <property type="term" value="C:anaphase-promoting complex"/>
    <property type="evidence" value="ECO:0007669"/>
    <property type="project" value="TreeGrafter"/>
</dbReference>
<dbReference type="GO" id="GO:0005737">
    <property type="term" value="C:cytoplasm"/>
    <property type="evidence" value="ECO:0007669"/>
    <property type="project" value="TreeGrafter"/>
</dbReference>
<dbReference type="InterPro" id="IPR019734">
    <property type="entry name" value="TPR_rpt"/>
</dbReference>
<accession>A0AAP0REA5</accession>
<evidence type="ECO:0000313" key="5">
    <source>
        <dbReference type="EMBL" id="KAK9275053.1"/>
    </source>
</evidence>
<protein>
    <submittedName>
        <fullName evidence="5">Uncharacterized protein</fullName>
    </submittedName>
</protein>
<dbReference type="SUPFAM" id="SSF48452">
    <property type="entry name" value="TPR-like"/>
    <property type="match status" value="1"/>
</dbReference>
<dbReference type="Pfam" id="PF12895">
    <property type="entry name" value="ANAPC3"/>
    <property type="match status" value="1"/>
</dbReference>
<dbReference type="EMBL" id="JBBPBK010000011">
    <property type="protein sequence ID" value="KAK9275053.1"/>
    <property type="molecule type" value="Genomic_DNA"/>
</dbReference>
<evidence type="ECO:0000256" key="3">
    <source>
        <dbReference type="PROSITE-ProRule" id="PRU00339"/>
    </source>
</evidence>
<proteinExistence type="inferred from homology"/>